<dbReference type="PANTHER" id="PTHR47326">
    <property type="entry name" value="TRANSPOSABLE ELEMENT TC3 TRANSPOSASE-LIKE PROTEIN"/>
    <property type="match status" value="1"/>
</dbReference>
<comment type="caution">
    <text evidence="1">The sequence shown here is derived from an EMBL/GenBank/DDBJ whole genome shotgun (WGS) entry which is preliminary data.</text>
</comment>
<reference evidence="1 2" key="1">
    <citation type="submission" date="2017-03" db="EMBL/GenBank/DDBJ databases">
        <title>Genome of the blue death feigning beetle - Asbolus verrucosus.</title>
        <authorList>
            <person name="Rider S.D."/>
        </authorList>
    </citation>
    <scope>NUCLEOTIDE SEQUENCE [LARGE SCALE GENOMIC DNA]</scope>
    <source>
        <strain evidence="1">Butters</strain>
        <tissue evidence="1">Head and leg muscle</tissue>
    </source>
</reference>
<dbReference type="Gene3D" id="3.30.420.10">
    <property type="entry name" value="Ribonuclease H-like superfamily/Ribonuclease H"/>
    <property type="match status" value="1"/>
</dbReference>
<evidence type="ECO:0000313" key="1">
    <source>
        <dbReference type="EMBL" id="RZC38569.1"/>
    </source>
</evidence>
<name>A0A482W1I1_ASBVE</name>
<sequence>KINRQPNFLNYLLTVEAEFTKGVFNAHNTHVRVDENTHTVREYQFQHEFSLNVWAGILNGQLIALYILPPRFNAAQYLHFLRDVLFTLLDDINLEIRQKLWFFHDGAPCHNAHVVRNWLNTNFPQRWIGTYGPVAWPARSILVIFFCGVI</sequence>
<dbReference type="PANTHER" id="PTHR47326:SF1">
    <property type="entry name" value="HTH PSQ-TYPE DOMAIN-CONTAINING PROTEIN"/>
    <property type="match status" value="1"/>
</dbReference>
<keyword evidence="2" id="KW-1185">Reference proteome</keyword>
<dbReference type="OrthoDB" id="6761114at2759"/>
<dbReference type="InterPro" id="IPR036397">
    <property type="entry name" value="RNaseH_sf"/>
</dbReference>
<feature type="non-terminal residue" evidence="1">
    <location>
        <position position="1"/>
    </location>
</feature>
<dbReference type="AlphaFoldDB" id="A0A482W1I1"/>
<dbReference type="EMBL" id="QDEB01042102">
    <property type="protein sequence ID" value="RZC38569.1"/>
    <property type="molecule type" value="Genomic_DNA"/>
</dbReference>
<protein>
    <submittedName>
        <fullName evidence="1">DDE 3 domain containing protein</fullName>
    </submittedName>
</protein>
<evidence type="ECO:0000313" key="2">
    <source>
        <dbReference type="Proteomes" id="UP000292052"/>
    </source>
</evidence>
<proteinExistence type="predicted"/>
<accession>A0A482W1I1</accession>
<dbReference type="Proteomes" id="UP000292052">
    <property type="component" value="Unassembled WGS sequence"/>
</dbReference>
<dbReference type="GO" id="GO:0003676">
    <property type="term" value="F:nucleic acid binding"/>
    <property type="evidence" value="ECO:0007669"/>
    <property type="project" value="InterPro"/>
</dbReference>
<organism evidence="1 2">
    <name type="scientific">Asbolus verrucosus</name>
    <name type="common">Desert ironclad beetle</name>
    <dbReference type="NCBI Taxonomy" id="1661398"/>
    <lineage>
        <taxon>Eukaryota</taxon>
        <taxon>Metazoa</taxon>
        <taxon>Ecdysozoa</taxon>
        <taxon>Arthropoda</taxon>
        <taxon>Hexapoda</taxon>
        <taxon>Insecta</taxon>
        <taxon>Pterygota</taxon>
        <taxon>Neoptera</taxon>
        <taxon>Endopterygota</taxon>
        <taxon>Coleoptera</taxon>
        <taxon>Polyphaga</taxon>
        <taxon>Cucujiformia</taxon>
        <taxon>Tenebrionidae</taxon>
        <taxon>Pimeliinae</taxon>
        <taxon>Asbolus</taxon>
    </lineage>
</organism>
<gene>
    <name evidence="1" type="ORF">BDFB_013565</name>
</gene>
<dbReference type="STRING" id="1661398.A0A482W1I1"/>